<gene>
    <name evidence="1" type="ORF">VL20_2442</name>
</gene>
<evidence type="ECO:0008006" key="3">
    <source>
        <dbReference type="Google" id="ProtNLM"/>
    </source>
</evidence>
<dbReference type="KEGG" id="mpk:VL20_2442"/>
<dbReference type="Pfam" id="PF13552">
    <property type="entry name" value="DUF4127"/>
    <property type="match status" value="1"/>
</dbReference>
<dbReference type="AlphaFoldDB" id="A0A0K1S066"/>
<proteinExistence type="predicted"/>
<keyword evidence="2" id="KW-1185">Reference proteome</keyword>
<evidence type="ECO:0000313" key="2">
    <source>
        <dbReference type="Proteomes" id="UP000068167"/>
    </source>
</evidence>
<dbReference type="EMBL" id="CP011339">
    <property type="protein sequence ID" value="AKV67537.1"/>
    <property type="molecule type" value="Genomic_DNA"/>
</dbReference>
<name>A0A0K1S066_9CHRO</name>
<organism evidence="1 2">
    <name type="scientific">Microcystis panniformis FACHB-1757</name>
    <dbReference type="NCBI Taxonomy" id="1638788"/>
    <lineage>
        <taxon>Bacteria</taxon>
        <taxon>Bacillati</taxon>
        <taxon>Cyanobacteriota</taxon>
        <taxon>Cyanophyceae</taxon>
        <taxon>Oscillatoriophycideae</taxon>
        <taxon>Chroococcales</taxon>
        <taxon>Microcystaceae</taxon>
        <taxon>Microcystis</taxon>
    </lineage>
</organism>
<dbReference type="Proteomes" id="UP000068167">
    <property type="component" value="Chromosome"/>
</dbReference>
<accession>A0A0K1S066</accession>
<evidence type="ECO:0000313" key="1">
    <source>
        <dbReference type="EMBL" id="AKV67537.1"/>
    </source>
</evidence>
<protein>
    <recommendedName>
        <fullName evidence="3">DUF4127 family protein</fullName>
    </recommendedName>
</protein>
<dbReference type="InterPro" id="IPR025394">
    <property type="entry name" value="DUF4127"/>
</dbReference>
<dbReference type="PATRIC" id="fig|1638788.3.peg.2455"/>
<reference evidence="1 2" key="1">
    <citation type="journal article" date="2016" name="Stand. Genomic Sci.">
        <title>Complete genome sequence and genomic characterization of Microcystis panniformis FACHB 1757 by third-generation sequencing.</title>
        <authorList>
            <person name="Zhang J.Y."/>
            <person name="Guan R."/>
            <person name="Zhang H.J."/>
            <person name="Li H."/>
            <person name="Xiao P."/>
            <person name="Yu G.L."/>
            <person name="Du L."/>
            <person name="Cao D.M."/>
            <person name="Zhu B.C."/>
            <person name="Li R.H."/>
            <person name="Lu Z.H."/>
        </authorList>
    </citation>
    <scope>NUCLEOTIDE SEQUENCE [LARGE SCALE GENOMIC DNA]</scope>
    <source>
        <strain evidence="1 2">FACHB-1757</strain>
    </source>
</reference>
<sequence>MTKGKYPICEPSAFVKVTCPESGKKGAKMMTTQKLKALVNTVIKQSTLDSSQITDLTQKFSLTAGDKIEINNYKSANNNHWELELTTPVNQMTKWFAYMPHVEIKSNDPVAKILQDIKQSQFKVYHRPTEQDGDGVGIPPNGQDNRSERICPVYVLSPRRQTDSLVRQLITLLRVKDTAFIIAERLLQYPEDYLPTISQFEKAVIVQSFVGVGPPQPDPTPYPDWAKERHDKELWRLEQSIRLLQSMNRKISAVICAMGDSQKNSSKDVRETMQTRLYNLLDKYNLSAIKQPITWGADELVAMGIAQTLPKTKVRVRISNKETEMWYDGRRPPRELVTEKLQAVGLEESETDWDFEVAILTRRQNGSIDDYQKDDQKQAQLDEQFLAKYKNYSSEQRAKLVIIDGRLFNGAWNATSVLPYDDLLAFGSWGTFGNCVGSTLAVAKILFYAKNPAAQRQLYLEAIAHDVFANGYKEVQRSEEPKSFCNQLKNQTGITFNHYDGYDNPATVKKVFEVLNRHVNVRMQEHFAGLSSVNNRVFRITPQLWRTFESEVHIWPRLPEEIHKVGIYRTDLEAIAFNPSLGDQFV</sequence>